<name>A0A6L5G498_9ACTN</name>
<evidence type="ECO:0000313" key="1">
    <source>
        <dbReference type="EMBL" id="MQM24451.1"/>
    </source>
</evidence>
<evidence type="ECO:0000313" key="2">
    <source>
        <dbReference type="Proteomes" id="UP000477750"/>
    </source>
</evidence>
<sequence>MRRPDPLERGRFSDGSREYVVCASSLSAPDSFQVWVSGNRADIVMVVSGLNSRDLHATWGEEWRTRSVEWREWARTCAFHVFHNGSVTTRAGIRHCDG</sequence>
<protein>
    <submittedName>
        <fullName evidence="1">Uncharacterized protein</fullName>
    </submittedName>
</protein>
<proteinExistence type="predicted"/>
<keyword evidence="2" id="KW-1185">Reference proteome</keyword>
<dbReference type="AlphaFoldDB" id="A0A6L5G498"/>
<dbReference type="EMBL" id="WIAO01000002">
    <property type="protein sequence ID" value="MQM24451.1"/>
    <property type="molecule type" value="Genomic_DNA"/>
</dbReference>
<accession>A0A6L5G498</accession>
<reference evidence="1 2" key="1">
    <citation type="submission" date="2019-10" db="EMBL/GenBank/DDBJ databases">
        <title>Glycomyces albidus sp. nov., a novel actinomycete isolated from rhizosphere soil of wheat (Triticum aestivum L.).</title>
        <authorList>
            <person name="Qian L."/>
        </authorList>
    </citation>
    <scope>NUCLEOTIDE SEQUENCE [LARGE SCALE GENOMIC DNA]</scope>
    <source>
        <strain evidence="1 2">NEAU-7082</strain>
    </source>
</reference>
<organism evidence="1 2">
    <name type="scientific">Glycomyces albidus</name>
    <dbReference type="NCBI Taxonomy" id="2656774"/>
    <lineage>
        <taxon>Bacteria</taxon>
        <taxon>Bacillati</taxon>
        <taxon>Actinomycetota</taxon>
        <taxon>Actinomycetes</taxon>
        <taxon>Glycomycetales</taxon>
        <taxon>Glycomycetaceae</taxon>
        <taxon>Glycomyces</taxon>
    </lineage>
</organism>
<comment type="caution">
    <text evidence="1">The sequence shown here is derived from an EMBL/GenBank/DDBJ whole genome shotgun (WGS) entry which is preliminary data.</text>
</comment>
<dbReference type="Proteomes" id="UP000477750">
    <property type="component" value="Unassembled WGS sequence"/>
</dbReference>
<dbReference type="RefSeq" id="WP_153023630.1">
    <property type="nucleotide sequence ID" value="NZ_WIAO01000002.1"/>
</dbReference>
<gene>
    <name evidence="1" type="ORF">GFD30_02470</name>
</gene>